<dbReference type="AlphaFoldDB" id="X1B1S7"/>
<reference evidence="1" key="1">
    <citation type="journal article" date="2014" name="Front. Microbiol.">
        <title>High frequency of phylogenetically diverse reductive dehalogenase-homologous genes in deep subseafloor sedimentary metagenomes.</title>
        <authorList>
            <person name="Kawai M."/>
            <person name="Futagami T."/>
            <person name="Toyoda A."/>
            <person name="Takaki Y."/>
            <person name="Nishi S."/>
            <person name="Hori S."/>
            <person name="Arai W."/>
            <person name="Tsubouchi T."/>
            <person name="Morono Y."/>
            <person name="Uchiyama I."/>
            <person name="Ito T."/>
            <person name="Fujiyama A."/>
            <person name="Inagaki F."/>
            <person name="Takami H."/>
        </authorList>
    </citation>
    <scope>NUCLEOTIDE SEQUENCE</scope>
    <source>
        <strain evidence="1">Expedition CK06-06</strain>
    </source>
</reference>
<gene>
    <name evidence="1" type="ORF">S01H4_32742</name>
</gene>
<accession>X1B1S7</accession>
<dbReference type="Gene3D" id="2.40.160.130">
    <property type="entry name" value="Capsule assembly protein Wzi"/>
    <property type="match status" value="1"/>
</dbReference>
<dbReference type="EMBL" id="BART01017158">
    <property type="protein sequence ID" value="GAG75297.1"/>
    <property type="molecule type" value="Genomic_DNA"/>
</dbReference>
<feature type="non-terminal residue" evidence="1">
    <location>
        <position position="300"/>
    </location>
</feature>
<sequence>RPYPHQVLINLLGQVENRGNSEARKSARSFLAKLVNKPQVFGVAPYQESFISKAGHYSGTGVDFTADGLLKPWLSISARGGGLLESNSLISEDVLPYGVRLERDMYHHGDEAKIGNFEANPALVSIVAFGTEEFYFQTGFNRTAFGPFPGDSVVVSEDAPHAGHFSFTWNGETANFTKLLLALTAQRNSGTGVYNQKYLSLTSLDWQFAPWGQIGYVGSIVYGGYLDPVYFIPLTDLMYMTLLQGDKSNSHIGFYGSLYLPAYLTWDLIFYADDLHFNDIVTFNWNTRWKFVLQSALSWS</sequence>
<evidence type="ECO:0000313" key="1">
    <source>
        <dbReference type="EMBL" id="GAG75297.1"/>
    </source>
</evidence>
<proteinExistence type="predicted"/>
<organism evidence="1">
    <name type="scientific">marine sediment metagenome</name>
    <dbReference type="NCBI Taxonomy" id="412755"/>
    <lineage>
        <taxon>unclassified sequences</taxon>
        <taxon>metagenomes</taxon>
        <taxon>ecological metagenomes</taxon>
    </lineage>
</organism>
<name>X1B1S7_9ZZZZ</name>
<protein>
    <submittedName>
        <fullName evidence="1">Uncharacterized protein</fullName>
    </submittedName>
</protein>
<comment type="caution">
    <text evidence="1">The sequence shown here is derived from an EMBL/GenBank/DDBJ whole genome shotgun (WGS) entry which is preliminary data.</text>
</comment>
<dbReference type="InterPro" id="IPR038636">
    <property type="entry name" value="Wzi_sf"/>
</dbReference>
<feature type="non-terminal residue" evidence="1">
    <location>
        <position position="1"/>
    </location>
</feature>